<dbReference type="KEGG" id="scya:EJ357_47785"/>
<reference evidence="1 3" key="1">
    <citation type="journal article" date="2019" name="Int. J. Syst. Evol. Microbiol.">
        <title>Streptomyces cyaneochromogenes sp. nov., a blue pigment-producing actinomycete from manganese-contaminated soil.</title>
        <authorList>
            <person name="Tang X."/>
            <person name="Zhao J."/>
            <person name="Li K."/>
            <person name="Chen Z."/>
            <person name="Sun Y."/>
            <person name="Gao J."/>
        </authorList>
    </citation>
    <scope>NUCLEOTIDE SEQUENCE [LARGE SCALE GENOMIC DNA]</scope>
    <source>
        <strain evidence="1 3">MK-45</strain>
    </source>
</reference>
<dbReference type="Proteomes" id="UP000280298">
    <property type="component" value="Chromosome"/>
</dbReference>
<proteinExistence type="predicted"/>
<dbReference type="KEGG" id="scya:EJ357_00145"/>
<evidence type="ECO:0008006" key="4">
    <source>
        <dbReference type="Google" id="ProtNLM"/>
    </source>
</evidence>
<dbReference type="EMBL" id="CP034539">
    <property type="protein sequence ID" value="AZQ40126.1"/>
    <property type="molecule type" value="Genomic_DNA"/>
</dbReference>
<keyword evidence="3" id="KW-1185">Reference proteome</keyword>
<sequence length="160" mass="17685">MTMPNHALEITLTRPLTSVELRHAAQAWPLAANHNATRLMALADAKTDARAAHRLRQRLTIRLPIDVITSHYPDTHGRVLLNVALPPDARTALQRGARRAGLTPERFVREALHRALAEHADREADRLDRAVRHLLASTTPAHLLSAVGHVLTRPLKGPTP</sequence>
<dbReference type="AlphaFoldDB" id="A0A3Q9EN73"/>
<dbReference type="OrthoDB" id="4201401at2"/>
<evidence type="ECO:0000313" key="1">
    <source>
        <dbReference type="EMBL" id="AZQ32097.1"/>
    </source>
</evidence>
<evidence type="ECO:0000313" key="2">
    <source>
        <dbReference type="EMBL" id="AZQ40126.1"/>
    </source>
</evidence>
<protein>
    <recommendedName>
        <fullName evidence="4">Ribbon-helix-helix protein, CopG family</fullName>
    </recommendedName>
</protein>
<dbReference type="EMBL" id="CP034539">
    <property type="protein sequence ID" value="AZQ32097.1"/>
    <property type="molecule type" value="Genomic_DNA"/>
</dbReference>
<name>A0A3Q9EN73_9ACTN</name>
<evidence type="ECO:0000313" key="3">
    <source>
        <dbReference type="Proteomes" id="UP000280298"/>
    </source>
</evidence>
<gene>
    <name evidence="1" type="ORF">EJ357_00145</name>
    <name evidence="2" type="ORF">EJ357_47785</name>
</gene>
<accession>A0A3Q9EN73</accession>
<dbReference type="RefSeq" id="WP_126387445.1">
    <property type="nucleotide sequence ID" value="NZ_CP034539.1"/>
</dbReference>
<organism evidence="1 3">
    <name type="scientific">Streptomyces cyaneochromogenes</name>
    <dbReference type="NCBI Taxonomy" id="2496836"/>
    <lineage>
        <taxon>Bacteria</taxon>
        <taxon>Bacillati</taxon>
        <taxon>Actinomycetota</taxon>
        <taxon>Actinomycetes</taxon>
        <taxon>Kitasatosporales</taxon>
        <taxon>Streptomycetaceae</taxon>
        <taxon>Streptomyces</taxon>
    </lineage>
</organism>